<keyword evidence="4" id="KW-1185">Reference proteome</keyword>
<sequence>MGNALARVIFRQPENPRGPPQNSGLMDDRDPFVVSRTTYFGPFFIVAGGDNVAINSNTAAIWSSLLGNNQLTDAEMRNLRGTFNEALVNLHRDSLRVISDPPSSTPSPNTKHKISFEFDAAVPCQIRIYQSCKEVAVIGPSGSRSTIYKTSSGGIAAPIILGSFPVGLNQTCTSSALLDASSLIDDGIDEVVERIPQVVISDGASSVHAESANRGKRFPLIIVIEGANAIQHAEPEILPCATQSTFVSLATNEHGMVARVAKQKIMIEGISYLVQEVFGFTDSQTASPTDNPTAEQTAEDNSTRECVVCLSELKNTVVLPCRHLCLCTTCANVLRTSGRSTAIPASYSSRAGPPKCPICRQPFYALLQLNLPDEDEAEDEVVVEADRRRRPSISDSVRSTVKQALDAGYECTVLVRTPSKLSKFSENEAFKDKLKVVQGNVFNESDVERAMDGGKVVVVNLGADKAWYPESDPQKYVRSKGTANIISAMKKAGITKVFLVSAIGCGPSSTGYDRLSKVAMVLMMNQLKGEHELQEEMLIKSDLDYIIIKPPWLKDGAPTGKYKVGEGIGGISVDREDIAKFIADTLNVDTYNKRRVNIQAG</sequence>
<dbReference type="InterPro" id="IPR001841">
    <property type="entry name" value="Znf_RING"/>
</dbReference>
<dbReference type="RefSeq" id="XP_031026531.1">
    <property type="nucleotide sequence ID" value="XM_031167490.1"/>
</dbReference>
<dbReference type="SMART" id="SM00184">
    <property type="entry name" value="RING"/>
    <property type="match status" value="1"/>
</dbReference>
<dbReference type="SUPFAM" id="SSF51735">
    <property type="entry name" value="NAD(P)-binding Rossmann-fold domains"/>
    <property type="match status" value="1"/>
</dbReference>
<comment type="caution">
    <text evidence="3">The sequence shown here is derived from an EMBL/GenBank/DDBJ whole genome shotgun (WGS) entry which is preliminary data.</text>
</comment>
<dbReference type="STRING" id="1806994.A0A507CA49"/>
<dbReference type="EMBL" id="QEAO01000005">
    <property type="protein sequence ID" value="TPX36218.1"/>
    <property type="molecule type" value="Genomic_DNA"/>
</dbReference>
<dbReference type="SUPFAM" id="SSF57850">
    <property type="entry name" value="RING/U-box"/>
    <property type="match status" value="1"/>
</dbReference>
<dbReference type="Proteomes" id="UP000319731">
    <property type="component" value="Unassembled WGS sequence"/>
</dbReference>
<dbReference type="InterPro" id="IPR013083">
    <property type="entry name" value="Znf_RING/FYVE/PHD"/>
</dbReference>
<evidence type="ECO:0000259" key="2">
    <source>
        <dbReference type="PROSITE" id="PS50089"/>
    </source>
</evidence>
<dbReference type="GO" id="GO:0005737">
    <property type="term" value="C:cytoplasm"/>
    <property type="evidence" value="ECO:0007669"/>
    <property type="project" value="TreeGrafter"/>
</dbReference>
<dbReference type="PANTHER" id="PTHR22996:SF0">
    <property type="entry name" value="RE60872P-RELATED"/>
    <property type="match status" value="1"/>
</dbReference>
<dbReference type="InterPro" id="IPR036291">
    <property type="entry name" value="NAD(P)-bd_dom_sf"/>
</dbReference>
<dbReference type="InterPro" id="IPR045194">
    <property type="entry name" value="MGRN1/RNF157-like"/>
</dbReference>
<dbReference type="PANTHER" id="PTHR22996">
    <property type="entry name" value="MAHOGUNIN"/>
    <property type="match status" value="1"/>
</dbReference>
<gene>
    <name evidence="3" type="ORF">SmJEL517_g01562</name>
</gene>
<dbReference type="Gene3D" id="3.40.50.720">
    <property type="entry name" value="NAD(P)-binding Rossmann-like Domain"/>
    <property type="match status" value="1"/>
</dbReference>
<dbReference type="Pfam" id="PF13460">
    <property type="entry name" value="NAD_binding_10"/>
    <property type="match status" value="1"/>
</dbReference>
<evidence type="ECO:0000313" key="3">
    <source>
        <dbReference type="EMBL" id="TPX36218.1"/>
    </source>
</evidence>
<dbReference type="OrthoDB" id="1711136at2759"/>
<dbReference type="Pfam" id="PF13920">
    <property type="entry name" value="zf-C3HC4_3"/>
    <property type="match status" value="1"/>
</dbReference>
<evidence type="ECO:0000313" key="4">
    <source>
        <dbReference type="Proteomes" id="UP000319731"/>
    </source>
</evidence>
<keyword evidence="1" id="KW-0479">Metal-binding</keyword>
<reference evidence="3 4" key="1">
    <citation type="journal article" date="2019" name="Sci. Rep.">
        <title>Comparative genomics of chytrid fungi reveal insights into the obligate biotrophic and pathogenic lifestyle of Synchytrium endobioticum.</title>
        <authorList>
            <person name="van de Vossenberg B.T.L.H."/>
            <person name="Warris S."/>
            <person name="Nguyen H.D.T."/>
            <person name="van Gent-Pelzer M.P.E."/>
            <person name="Joly D.L."/>
            <person name="van de Geest H.C."/>
            <person name="Bonants P.J.M."/>
            <person name="Smith D.S."/>
            <person name="Levesque C.A."/>
            <person name="van der Lee T.A.J."/>
        </authorList>
    </citation>
    <scope>NUCLEOTIDE SEQUENCE [LARGE SCALE GENOMIC DNA]</scope>
    <source>
        <strain evidence="3 4">JEL517</strain>
    </source>
</reference>
<dbReference type="GO" id="GO:0016567">
    <property type="term" value="P:protein ubiquitination"/>
    <property type="evidence" value="ECO:0007669"/>
    <property type="project" value="TreeGrafter"/>
</dbReference>
<dbReference type="AlphaFoldDB" id="A0A507CA49"/>
<dbReference type="GO" id="GO:0008270">
    <property type="term" value="F:zinc ion binding"/>
    <property type="evidence" value="ECO:0007669"/>
    <property type="project" value="UniProtKB-KW"/>
</dbReference>
<evidence type="ECO:0000256" key="1">
    <source>
        <dbReference type="PROSITE-ProRule" id="PRU00175"/>
    </source>
</evidence>
<dbReference type="GO" id="GO:0061630">
    <property type="term" value="F:ubiquitin protein ligase activity"/>
    <property type="evidence" value="ECO:0007669"/>
    <property type="project" value="UniProtKB-EC"/>
</dbReference>
<dbReference type="InterPro" id="IPR016040">
    <property type="entry name" value="NAD(P)-bd_dom"/>
</dbReference>
<dbReference type="GeneID" id="42002787"/>
<dbReference type="PROSITE" id="PS50089">
    <property type="entry name" value="ZF_RING_2"/>
    <property type="match status" value="1"/>
</dbReference>
<name>A0A507CA49_9FUNG</name>
<protein>
    <recommendedName>
        <fullName evidence="2">RING-type domain-containing protein</fullName>
    </recommendedName>
</protein>
<accession>A0A507CA49</accession>
<keyword evidence="1" id="KW-0862">Zinc</keyword>
<organism evidence="3 4">
    <name type="scientific">Synchytrium microbalum</name>
    <dbReference type="NCBI Taxonomy" id="1806994"/>
    <lineage>
        <taxon>Eukaryota</taxon>
        <taxon>Fungi</taxon>
        <taxon>Fungi incertae sedis</taxon>
        <taxon>Chytridiomycota</taxon>
        <taxon>Chytridiomycota incertae sedis</taxon>
        <taxon>Chytridiomycetes</taxon>
        <taxon>Synchytriales</taxon>
        <taxon>Synchytriaceae</taxon>
        <taxon>Synchytrium</taxon>
    </lineage>
</organism>
<dbReference type="Gene3D" id="3.30.40.10">
    <property type="entry name" value="Zinc/RING finger domain, C3HC4 (zinc finger)"/>
    <property type="match status" value="1"/>
</dbReference>
<keyword evidence="1" id="KW-0863">Zinc-finger</keyword>
<feature type="domain" description="RING-type" evidence="2">
    <location>
        <begin position="306"/>
        <end position="360"/>
    </location>
</feature>
<proteinExistence type="predicted"/>